<gene>
    <name evidence="2" type="ORF">IXB50_14530</name>
</gene>
<accession>A0A947DIK8</accession>
<keyword evidence="1" id="KW-0812">Transmembrane</keyword>
<proteinExistence type="predicted"/>
<dbReference type="EMBL" id="JADOES010000030">
    <property type="protein sequence ID" value="MBT9316641.1"/>
    <property type="molecule type" value="Genomic_DNA"/>
</dbReference>
<comment type="caution">
    <text evidence="2">The sequence shown here is derived from an EMBL/GenBank/DDBJ whole genome shotgun (WGS) entry which is preliminary data.</text>
</comment>
<evidence type="ECO:0000313" key="2">
    <source>
        <dbReference type="EMBL" id="MBT9316641.1"/>
    </source>
</evidence>
<feature type="transmembrane region" description="Helical" evidence="1">
    <location>
        <begin position="360"/>
        <end position="385"/>
    </location>
</feature>
<keyword evidence="3" id="KW-1185">Reference proteome</keyword>
<evidence type="ECO:0000313" key="3">
    <source>
        <dbReference type="Proteomes" id="UP000717364"/>
    </source>
</evidence>
<name>A0A947DIK8_9CYAN</name>
<reference evidence="2" key="1">
    <citation type="submission" date="2020-11" db="EMBL/GenBank/DDBJ databases">
        <authorList>
            <person name="Konstantinou D."/>
            <person name="Gkelis S."/>
            <person name="Popin R."/>
            <person name="Fewer D."/>
            <person name="Sivonen K."/>
        </authorList>
    </citation>
    <scope>NUCLEOTIDE SEQUENCE</scope>
    <source>
        <strain evidence="2">TAU-MAC 1115</strain>
    </source>
</reference>
<keyword evidence="1" id="KW-0472">Membrane</keyword>
<keyword evidence="1" id="KW-1133">Transmembrane helix</keyword>
<reference evidence="2" key="2">
    <citation type="journal article" date="2021" name="Mar. Drugs">
        <title>Genome Reduction and Secondary Metabolism of the Marine Sponge-Associated Cyanobacterium Leptothoe.</title>
        <authorList>
            <person name="Konstantinou D."/>
            <person name="Popin R.V."/>
            <person name="Fewer D.P."/>
            <person name="Sivonen K."/>
            <person name="Gkelis S."/>
        </authorList>
    </citation>
    <scope>NUCLEOTIDE SEQUENCE</scope>
    <source>
        <strain evidence="2">TAU-MAC 1115</strain>
    </source>
</reference>
<dbReference type="RefSeq" id="WP_215609708.1">
    <property type="nucleotide sequence ID" value="NZ_JADOES010000030.1"/>
</dbReference>
<sequence length="802" mass="88561">MATQQSLQQLQIASASGGYSLQAGMPTARQTVALHNPSQFATQVEVWVAPVDVKSEAILQWVRLENTQGIFHVEPYSTCEIDLQVTVPLQAVPGLYSYEIRAQSSAHLGHYLRCYQQLTVEPPAQAHQDPIFHVEPATNSLTPFQLEPEKNASFSIQVTNRSHHADCFYLTCLDIAPGWFDVVYPLAGRAVGLPLAPGESGNIVLNLHPPQQTVAGNYTITLRLGSQHQPDTILFEAIYLTLAANPQLAAKLYPETALLPTLDQTLTLELQNSGNVSQAIAVTTRAPQQRFTYDIEPAALTIAPGDTQTVTITPVLRQRWLGLQNFKVPLTLEIRHQHQPETVPLTTCEATLKWQSQHRWLLKLILAGCLSSGFIGAALLAWWHLLYQPTVKPQILNFATTGEQYRAGEAPDISFDWQISNRDEVQSMRLVYAGNDGKDYELYNASLSDYGLPAALQARCETVITHSDDSWKATLIGAYRDLRRQSPHQKSLHCGGFGHPELNLTEGKHTFRLDVYNQAEVAVPAATKLIDVEVAAPSPPKIVNLSATAVEYRVAEAEASKALNVAPVQLNWELSNAADIQSLKLVGLNEQGVTNVAPTLYHFDRGVPGELTSYCQVIENHLRCNGVPTQAMEPGQYEFYLTVFPRRNYDGEEIMAHTSLLSIRPPAPEIVYFKVNGQDVRQTPKLVHVLEHNQTPTNLKLTWQVTDGAKVELLPAPGHLEQATGELSYPLSPAEGTETLTLKVTHPETGEETSQSLVIEKVKAAQVLQPSHQTRPISPLNLQIRDVPFRSLPVPVPPPPPR</sequence>
<dbReference type="AlphaFoldDB" id="A0A947DIK8"/>
<dbReference type="Proteomes" id="UP000717364">
    <property type="component" value="Unassembled WGS sequence"/>
</dbReference>
<evidence type="ECO:0000256" key="1">
    <source>
        <dbReference type="SAM" id="Phobius"/>
    </source>
</evidence>
<organism evidence="2 3">
    <name type="scientific">Leptothoe spongobia TAU-MAC 1115</name>
    <dbReference type="NCBI Taxonomy" id="1967444"/>
    <lineage>
        <taxon>Bacteria</taxon>
        <taxon>Bacillati</taxon>
        <taxon>Cyanobacteriota</taxon>
        <taxon>Cyanophyceae</taxon>
        <taxon>Nodosilineales</taxon>
        <taxon>Cymatolegaceae</taxon>
        <taxon>Leptothoe</taxon>
        <taxon>Leptothoe spongobia</taxon>
    </lineage>
</organism>
<protein>
    <submittedName>
        <fullName evidence="2">Uncharacterized protein</fullName>
    </submittedName>
</protein>